<evidence type="ECO:0000313" key="8">
    <source>
        <dbReference type="Proteomes" id="UP000006039"/>
    </source>
</evidence>
<dbReference type="EMBL" id="GL385397">
    <property type="protein sequence ID" value="EJT76595.1"/>
    <property type="molecule type" value="Genomic_DNA"/>
</dbReference>
<protein>
    <recommendedName>
        <fullName evidence="5">PPPDE domain-containing protein</fullName>
    </recommendedName>
</protein>
<dbReference type="PROSITE" id="PS51858">
    <property type="entry name" value="PPPDE"/>
    <property type="match status" value="1"/>
</dbReference>
<dbReference type="RefSeq" id="XP_009222595.1">
    <property type="nucleotide sequence ID" value="XM_009224331.1"/>
</dbReference>
<reference evidence="7" key="4">
    <citation type="journal article" date="2015" name="G3 (Bethesda)">
        <title>Genome sequences of three phytopathogenic species of the Magnaporthaceae family of fungi.</title>
        <authorList>
            <person name="Okagaki L.H."/>
            <person name="Nunes C.C."/>
            <person name="Sailsbery J."/>
            <person name="Clay B."/>
            <person name="Brown D."/>
            <person name="John T."/>
            <person name="Oh Y."/>
            <person name="Young N."/>
            <person name="Fitzgerald M."/>
            <person name="Haas B.J."/>
            <person name="Zeng Q."/>
            <person name="Young S."/>
            <person name="Adiconis X."/>
            <person name="Fan L."/>
            <person name="Levin J.Z."/>
            <person name="Mitchell T.K."/>
            <person name="Okubara P.A."/>
            <person name="Farman M.L."/>
            <person name="Kohn L.M."/>
            <person name="Birren B."/>
            <person name="Ma L.-J."/>
            <person name="Dean R.A."/>
        </authorList>
    </citation>
    <scope>NUCLEOTIDE SEQUENCE</scope>
    <source>
        <strain evidence="7">R3-111a-1</strain>
    </source>
</reference>
<dbReference type="InterPro" id="IPR042266">
    <property type="entry name" value="PPPDE_sf"/>
</dbReference>
<dbReference type="GeneID" id="20346970"/>
<dbReference type="HOGENOM" id="CLU_089703_0_0_1"/>
<keyword evidence="8" id="KW-1185">Reference proteome</keyword>
<dbReference type="SMART" id="SM01179">
    <property type="entry name" value="DUF862"/>
    <property type="match status" value="1"/>
</dbReference>
<dbReference type="VEuPathDB" id="FungiDB:GGTG_06512"/>
<reference evidence="6" key="3">
    <citation type="submission" date="2010-09" db="EMBL/GenBank/DDBJ databases">
        <title>Annotation of Gaeumannomyces graminis var. tritici R3-111a-1.</title>
        <authorList>
            <consortium name="The Broad Institute Genome Sequencing Platform"/>
            <person name="Ma L.-J."/>
            <person name="Dead R."/>
            <person name="Young S.K."/>
            <person name="Zeng Q."/>
            <person name="Gargeya S."/>
            <person name="Fitzgerald M."/>
            <person name="Haas B."/>
            <person name="Abouelleil A."/>
            <person name="Alvarado L."/>
            <person name="Arachchi H.M."/>
            <person name="Berlin A."/>
            <person name="Brown A."/>
            <person name="Chapman S.B."/>
            <person name="Chen Z."/>
            <person name="Dunbar C."/>
            <person name="Freedman E."/>
            <person name="Gearin G."/>
            <person name="Gellesch M."/>
            <person name="Goldberg J."/>
            <person name="Griggs A."/>
            <person name="Gujja S."/>
            <person name="Heiman D."/>
            <person name="Howarth C."/>
            <person name="Larson L."/>
            <person name="Lui A."/>
            <person name="MacDonald P.J.P."/>
            <person name="Mehta T."/>
            <person name="Montmayeur A."/>
            <person name="Murphy C."/>
            <person name="Neiman D."/>
            <person name="Pearson M."/>
            <person name="Priest M."/>
            <person name="Roberts A."/>
            <person name="Saif S."/>
            <person name="Shea T."/>
            <person name="Shenoy N."/>
            <person name="Sisk P."/>
            <person name="Stolte C."/>
            <person name="Sykes S."/>
            <person name="Yandava C."/>
            <person name="Wortman J."/>
            <person name="Nusbaum C."/>
            <person name="Birren B."/>
        </authorList>
    </citation>
    <scope>NUCLEOTIDE SEQUENCE</scope>
    <source>
        <strain evidence="6">R3-111a-1</strain>
    </source>
</reference>
<dbReference type="GO" id="GO:0008233">
    <property type="term" value="F:peptidase activity"/>
    <property type="evidence" value="ECO:0007669"/>
    <property type="project" value="UniProtKB-KW"/>
</dbReference>
<evidence type="ECO:0000259" key="5">
    <source>
        <dbReference type="PROSITE" id="PS51858"/>
    </source>
</evidence>
<evidence type="ECO:0000256" key="2">
    <source>
        <dbReference type="ARBA" id="ARBA00022670"/>
    </source>
</evidence>
<gene>
    <name evidence="7" type="primary">20346970</name>
    <name evidence="6" type="ORF">GGTG_06512</name>
</gene>
<dbReference type="GO" id="GO:0006508">
    <property type="term" value="P:proteolysis"/>
    <property type="evidence" value="ECO:0007669"/>
    <property type="project" value="UniProtKB-KW"/>
</dbReference>
<feature type="compositionally biased region" description="Basic and acidic residues" evidence="4">
    <location>
        <begin position="23"/>
        <end position="47"/>
    </location>
</feature>
<feature type="region of interest" description="Disordered" evidence="4">
    <location>
        <begin position="17"/>
        <end position="47"/>
    </location>
</feature>
<reference evidence="8" key="1">
    <citation type="submission" date="2010-07" db="EMBL/GenBank/DDBJ databases">
        <title>The genome sequence of Gaeumannomyces graminis var. tritici strain R3-111a-1.</title>
        <authorList>
            <consortium name="The Broad Institute Genome Sequencing Platform"/>
            <person name="Ma L.-J."/>
            <person name="Dead R."/>
            <person name="Young S."/>
            <person name="Zeng Q."/>
            <person name="Koehrsen M."/>
            <person name="Alvarado L."/>
            <person name="Berlin A."/>
            <person name="Chapman S.B."/>
            <person name="Chen Z."/>
            <person name="Freedman E."/>
            <person name="Gellesch M."/>
            <person name="Goldberg J."/>
            <person name="Griggs A."/>
            <person name="Gujja S."/>
            <person name="Heilman E.R."/>
            <person name="Heiman D."/>
            <person name="Hepburn T."/>
            <person name="Howarth C."/>
            <person name="Jen D."/>
            <person name="Larson L."/>
            <person name="Mehta T."/>
            <person name="Neiman D."/>
            <person name="Pearson M."/>
            <person name="Roberts A."/>
            <person name="Saif S."/>
            <person name="Shea T."/>
            <person name="Shenoy N."/>
            <person name="Sisk P."/>
            <person name="Stolte C."/>
            <person name="Sykes S."/>
            <person name="Walk T."/>
            <person name="White J."/>
            <person name="Yandava C."/>
            <person name="Haas B."/>
            <person name="Nusbaum C."/>
            <person name="Birren B."/>
        </authorList>
    </citation>
    <scope>NUCLEOTIDE SEQUENCE [LARGE SCALE GENOMIC DNA]</scope>
    <source>
        <strain evidence="8">R3-111a-1</strain>
    </source>
</reference>
<reference evidence="7" key="5">
    <citation type="submission" date="2018-04" db="UniProtKB">
        <authorList>
            <consortium name="EnsemblFungi"/>
        </authorList>
    </citation>
    <scope>IDENTIFICATION</scope>
    <source>
        <strain evidence="7">R3-111a-1</strain>
    </source>
</reference>
<evidence type="ECO:0000313" key="6">
    <source>
        <dbReference type="EMBL" id="EJT76595.1"/>
    </source>
</evidence>
<reference evidence="6" key="2">
    <citation type="submission" date="2010-07" db="EMBL/GenBank/DDBJ databases">
        <authorList>
            <consortium name="The Broad Institute Genome Sequencing Platform"/>
            <consortium name="Broad Institute Genome Sequencing Center for Infectious Disease"/>
            <person name="Ma L.-J."/>
            <person name="Dead R."/>
            <person name="Young S."/>
            <person name="Zeng Q."/>
            <person name="Koehrsen M."/>
            <person name="Alvarado L."/>
            <person name="Berlin A."/>
            <person name="Chapman S.B."/>
            <person name="Chen Z."/>
            <person name="Freedman E."/>
            <person name="Gellesch M."/>
            <person name="Goldberg J."/>
            <person name="Griggs A."/>
            <person name="Gujja S."/>
            <person name="Heilman E.R."/>
            <person name="Heiman D."/>
            <person name="Hepburn T."/>
            <person name="Howarth C."/>
            <person name="Jen D."/>
            <person name="Larson L."/>
            <person name="Mehta T."/>
            <person name="Neiman D."/>
            <person name="Pearson M."/>
            <person name="Roberts A."/>
            <person name="Saif S."/>
            <person name="Shea T."/>
            <person name="Shenoy N."/>
            <person name="Sisk P."/>
            <person name="Stolte C."/>
            <person name="Sykes S."/>
            <person name="Walk T."/>
            <person name="White J."/>
            <person name="Yandava C."/>
            <person name="Haas B."/>
            <person name="Nusbaum C."/>
            <person name="Birren B."/>
        </authorList>
    </citation>
    <scope>NUCLEOTIDE SEQUENCE</scope>
    <source>
        <strain evidence="6">R3-111a-1</strain>
    </source>
</reference>
<dbReference type="Proteomes" id="UP000006039">
    <property type="component" value="Unassembled WGS sequence"/>
</dbReference>
<evidence type="ECO:0000256" key="4">
    <source>
        <dbReference type="SAM" id="MobiDB-lite"/>
    </source>
</evidence>
<accession>J3NZ12</accession>
<keyword evidence="2" id="KW-0645">Protease</keyword>
<dbReference type="InterPro" id="IPR008580">
    <property type="entry name" value="PPPDE_dom"/>
</dbReference>
<dbReference type="OrthoDB" id="3727368at2759"/>
<feature type="domain" description="PPPDE" evidence="5">
    <location>
        <begin position="105"/>
        <end position="245"/>
    </location>
</feature>
<dbReference type="AlphaFoldDB" id="J3NZ12"/>
<comment type="similarity">
    <text evidence="1">Belongs to the DeSI family.</text>
</comment>
<evidence type="ECO:0000256" key="3">
    <source>
        <dbReference type="ARBA" id="ARBA00022801"/>
    </source>
</evidence>
<evidence type="ECO:0000256" key="1">
    <source>
        <dbReference type="ARBA" id="ARBA00008140"/>
    </source>
</evidence>
<dbReference type="EnsemblFungi" id="EJT76595">
    <property type="protein sequence ID" value="EJT76595"/>
    <property type="gene ID" value="GGTG_06512"/>
</dbReference>
<keyword evidence="3" id="KW-0378">Hydrolase</keyword>
<dbReference type="Gene3D" id="3.90.1720.30">
    <property type="entry name" value="PPPDE domains"/>
    <property type="match status" value="1"/>
</dbReference>
<evidence type="ECO:0000313" key="7">
    <source>
        <dbReference type="EnsemblFungi" id="EJT76595"/>
    </source>
</evidence>
<organism evidence="6">
    <name type="scientific">Gaeumannomyces tritici (strain R3-111a-1)</name>
    <name type="common">Wheat and barley take-all root rot fungus</name>
    <name type="synonym">Gaeumannomyces graminis var. tritici</name>
    <dbReference type="NCBI Taxonomy" id="644352"/>
    <lineage>
        <taxon>Eukaryota</taxon>
        <taxon>Fungi</taxon>
        <taxon>Dikarya</taxon>
        <taxon>Ascomycota</taxon>
        <taxon>Pezizomycotina</taxon>
        <taxon>Sordariomycetes</taxon>
        <taxon>Sordariomycetidae</taxon>
        <taxon>Magnaporthales</taxon>
        <taxon>Magnaporthaceae</taxon>
        <taxon>Gaeumannomyces</taxon>
    </lineage>
</organism>
<proteinExistence type="inferred from homology"/>
<dbReference type="eggNOG" id="ENOG502RR87">
    <property type="taxonomic scope" value="Eukaryota"/>
</dbReference>
<sequence length="295" mass="33218">MGFESFSKKLTKATRATQQYITKKWEERKENRAPEEDPEAAARAEAERALARERNEFLAPIAARLEQSSSADAASADPGAGVSEMEQPLAFTRDTTHRAVLLVTTPIEFGPVELTKQSYRLLARHVGMSMNSICHWALCVIDRGVGRSFSYDLMSDRLELNMIGKNVFRVNEVTPEFVQTWSGAYYVGETTKSHEEIQSLGEKHMSLNPKYSLLESNCQHLAETLVRELCDGGRLISQHKLDEELRLISPKMAMDIMMAKLQSKLDDPGQGEESDSVKRDVDVLGSLWSKVKKHR</sequence>
<name>J3NZ12_GAET3</name>